<dbReference type="EMBL" id="CAMXCT030001811">
    <property type="protein sequence ID" value="CAL4780584.1"/>
    <property type="molecule type" value="Genomic_DNA"/>
</dbReference>
<evidence type="ECO:0000256" key="1">
    <source>
        <dbReference type="SAM" id="MobiDB-lite"/>
    </source>
</evidence>
<feature type="region of interest" description="Disordered" evidence="1">
    <location>
        <begin position="618"/>
        <end position="639"/>
    </location>
</feature>
<dbReference type="OrthoDB" id="641149at2759"/>
<keyword evidence="2" id="KW-0472">Membrane</keyword>
<feature type="compositionally biased region" description="Basic residues" evidence="1">
    <location>
        <begin position="350"/>
        <end position="361"/>
    </location>
</feature>
<feature type="compositionally biased region" description="Low complexity" evidence="1">
    <location>
        <begin position="111"/>
        <end position="127"/>
    </location>
</feature>
<evidence type="ECO:0000313" key="4">
    <source>
        <dbReference type="EMBL" id="CAL1146647.1"/>
    </source>
</evidence>
<feature type="transmembrane region" description="Helical" evidence="2">
    <location>
        <begin position="1823"/>
        <end position="1846"/>
    </location>
</feature>
<feature type="region of interest" description="Disordered" evidence="1">
    <location>
        <begin position="109"/>
        <end position="141"/>
    </location>
</feature>
<organism evidence="3">
    <name type="scientific">Cladocopium goreaui</name>
    <dbReference type="NCBI Taxonomy" id="2562237"/>
    <lineage>
        <taxon>Eukaryota</taxon>
        <taxon>Sar</taxon>
        <taxon>Alveolata</taxon>
        <taxon>Dinophyceae</taxon>
        <taxon>Suessiales</taxon>
        <taxon>Symbiodiniaceae</taxon>
        <taxon>Cladocopium</taxon>
    </lineage>
</organism>
<evidence type="ECO:0000313" key="5">
    <source>
        <dbReference type="EMBL" id="CAL4780584.1"/>
    </source>
</evidence>
<keyword evidence="6" id="KW-1185">Reference proteome</keyword>
<dbReference type="PANTHER" id="PTHR33050">
    <property type="entry name" value="REVERSE TRANSCRIPTASE DOMAIN-CONTAINING PROTEIN"/>
    <property type="match status" value="1"/>
</dbReference>
<reference evidence="4" key="2">
    <citation type="submission" date="2024-04" db="EMBL/GenBank/DDBJ databases">
        <authorList>
            <person name="Chen Y."/>
            <person name="Shah S."/>
            <person name="Dougan E. K."/>
            <person name="Thang M."/>
            <person name="Chan C."/>
        </authorList>
    </citation>
    <scope>NUCLEOTIDE SEQUENCE [LARGE SCALE GENOMIC DNA]</scope>
</reference>
<feature type="transmembrane region" description="Helical" evidence="2">
    <location>
        <begin position="2090"/>
        <end position="2111"/>
    </location>
</feature>
<comment type="caution">
    <text evidence="3">The sequence shown here is derived from an EMBL/GenBank/DDBJ whole genome shotgun (WGS) entry which is preliminary data.</text>
</comment>
<protein>
    <submittedName>
        <fullName evidence="5">DNA (Cytosine-5)-methyltransferase 3A (Dnmt3a) (Cysteine methyltransferase DNMT3A)</fullName>
    </submittedName>
</protein>
<dbReference type="EMBL" id="CAMXCT020001811">
    <property type="protein sequence ID" value="CAL1146647.1"/>
    <property type="molecule type" value="Genomic_DNA"/>
</dbReference>
<dbReference type="InterPro" id="IPR052055">
    <property type="entry name" value="Hepadnavirus_pol/RT"/>
</dbReference>
<evidence type="ECO:0000313" key="6">
    <source>
        <dbReference type="Proteomes" id="UP001152797"/>
    </source>
</evidence>
<dbReference type="PANTHER" id="PTHR33050:SF7">
    <property type="entry name" value="RIBONUCLEASE H"/>
    <property type="match status" value="1"/>
</dbReference>
<gene>
    <name evidence="3" type="ORF">C1SCF055_LOCUS20038</name>
</gene>
<feature type="transmembrane region" description="Helical" evidence="2">
    <location>
        <begin position="1926"/>
        <end position="1959"/>
    </location>
</feature>
<feature type="transmembrane region" description="Helical" evidence="2">
    <location>
        <begin position="1852"/>
        <end position="1883"/>
    </location>
</feature>
<proteinExistence type="predicted"/>
<dbReference type="InterPro" id="IPR029063">
    <property type="entry name" value="SAM-dependent_MTases_sf"/>
</dbReference>
<feature type="transmembrane region" description="Helical" evidence="2">
    <location>
        <begin position="1992"/>
        <end position="2016"/>
    </location>
</feature>
<dbReference type="SUPFAM" id="SSF53335">
    <property type="entry name" value="S-adenosyl-L-methionine-dependent methyltransferases"/>
    <property type="match status" value="1"/>
</dbReference>
<dbReference type="Gene3D" id="3.40.50.150">
    <property type="entry name" value="Vaccinia Virus protein VP39"/>
    <property type="match status" value="1"/>
</dbReference>
<keyword evidence="2" id="KW-1133">Transmembrane helix</keyword>
<evidence type="ECO:0000256" key="2">
    <source>
        <dbReference type="SAM" id="Phobius"/>
    </source>
</evidence>
<name>A0A9P1CJ65_9DINO</name>
<feature type="region of interest" description="Disordered" evidence="1">
    <location>
        <begin position="332"/>
        <end position="369"/>
    </location>
</feature>
<reference evidence="3" key="1">
    <citation type="submission" date="2022-10" db="EMBL/GenBank/DDBJ databases">
        <authorList>
            <person name="Chen Y."/>
            <person name="Dougan E. K."/>
            <person name="Chan C."/>
            <person name="Rhodes N."/>
            <person name="Thang M."/>
        </authorList>
    </citation>
    <scope>NUCLEOTIDE SEQUENCE</scope>
</reference>
<evidence type="ECO:0000313" key="3">
    <source>
        <dbReference type="EMBL" id="CAI3993272.1"/>
    </source>
</evidence>
<sequence>MPLFSIGFKFGRSLQTAMTRLSTIEDLADAAAAGTEVRRYLEDRGIKTVPTLALLADTQDDLERVLINPLIDGWSHSTPAIKIHEREAPIVRAILQHMWALACKEWTQQMSPPSSSTPSAPGTVSPTDPKASTADKVPTTLPSGEWNRLVQAYSSILLNGRTRQFPVSELLGAESVLARALHEHRVSKQYSPILLGEILSRRSFTSSGEINPLSRSPKKQSVLTLQDGDLVQQPESPWEPRSLFALIDGLNSIRWAYVLIQLGDELDIHEFFDWLQQRFRSRPTKLEQLASYFLSISWRLCMSMRSGTSFAEGARDIMKDWDKFAEHMAKEDTKKASPMRPKTTFEPKGNTKHSKGYKSNHWRPGPYSGVPQRGKGYNSYRSSWATRQSVLLLAFFDGIGSAATALHDIGIKISGYLSWEVDPECKSIVEFHFPFVQHRGDFSSDNAETIASSVKSLDPDCTSLVLFAAGPPCPDFSVVNSSALGRFGSEGAKFDLYCDLVESLEPLLRPRTIVHLCENVVCHNPEDAAHFSKRLRAQPIVVDSADTALVSRPRLFWTRKPWTEPNVSPFTGKPLKWGKVHKTPRLIMDGPVMTASDLELPPDTWLHPSVVNRSKTIPCFTTPAPTDDGRAPPKRQRGTIDPATRHRWLSDARCFAPWQYQEHAMLSTWNHQFVVLPPEAKEQLHGFRPGYTAVAGADDRSRHRMIANSWHLHVVRFLLLLLLQLPTSKASVVPCSPKQSTLQQMISLAQCESACIGPGGWNEPASIMPPAHDMWCHWRLSSKAVHPIFQDPQVEPGIHQCFQKMFERIGDLPRLRREVVSDIRALVDDWSEHTQQWYHGIPGHVASVYGWPHSQIFQVPVFLHLLEQCNMTHLADLTADLTFGFDVIGELHQGPGWLPRTDDKYQHPISFDTFKALNSAHVRSRLQHLRPDPHWQSMLDELLQEKAKGRLEGPFSSPAHWPVQMVGIQDHPLQPLDSDQLFAAMSFSVEQVDKVRRIEDWSASFHNQTIQVSDVPTHHSIQHFIASAQFCHKAGFTSIAWGHDLNAAYRQLAVRDPTLCHVVMSLPQGHTLWRHNALSFGSTAAVWSFNRLADMLVFLARKLLLCPAYHYVDDFSSIEPVVTATSGFESFADLFALLGLHMKEKKAQPPAPSQRMLGVFIQITNAGVQLTPCPDRVKKIIQMLDHALETGQLSPSVAQKVAGKINFLNTALFGHAGAAALHCVYTRSAGIDVRSRSEFTLSKPLRTSLIFLRSLLSDICPRWLPFHRSGPQVVVYTDAFFQLGDLKVSPHDTRIPHHWSPPQKQPLINGWGVVIRIDDRTMYAMGSISDKVLRRFGTRKAFIYFLEIVAQVIVVVFFRSVLPSFWLSFIDNQAGCCALLKGYGRDDVVNHLLSFTWSLLAKHASTPHFHFVPSDLNVADSISRGDDSDAVRLHWQRVHLDLHAFEDLLLLVADDLHFATTNAEQREEETAFGIHHFLLAKTMHPNREEKEPMKLGCSGRYQVPAEPKKKAAKATKKAPSIAIRLGRTWNAAEEEGFTTICDAEGCEEKGRMPVVRRSRYRHAALALSAGVALAAPELRHCAFLAPSAPRSEALWERPIGYTGQAVSSSGGAQARAPRAAFGGGRPGGRGPMAEPEWLGSLFFGLIILSFIPGPWQVILSPIIGLINLFYMFKFGIFLLAIAAIFGLQWYFEATTMEGQCPGCGALQRAPKNEPFNCAMCGLELEAKDEQFVRYMKSGQAPQNPFDQIKDMAQQAAEKTSSAKPPARWDGAGNHGEFVVVVIGQYPTRVPLKLVYTSIYIYMYIYMYVYMCIYVYICVYMCKYVYICVYMCIYVYICAYMCIYVYICVYMFIYVYICVYMCIYMLYVYICVYMCHVYICVYIYIYMCISSFCISLLYLVSFVSLYPLCSLLCLSCLYVYICVPPSLSFSLSLCFSVSLLCPLCSLCGLSVSLLSLLCLSVSLSVSLFLFSTVPLFILFPLFLYVYICAYMCIYVYICVYMCIYVYICVNMCIYVYICVYMCKYVYICVYMCIICVYMCKYVYICVYMCIYVYICVYMCIYVYICAYMCIYVYICVYMCKYVYICVYMCKCVYICVYMCIYICVYMCIYVYICVCMCIFCFLQLCPVQGFACGHLDAYDI</sequence>
<feature type="transmembrane region" description="Helical" evidence="2">
    <location>
        <begin position="1670"/>
        <end position="1691"/>
    </location>
</feature>
<feature type="transmembrane region" description="Helical" evidence="2">
    <location>
        <begin position="2049"/>
        <end position="2078"/>
    </location>
</feature>
<accession>A0A9P1CJ65</accession>
<feature type="transmembrane region" description="Helical" evidence="2">
    <location>
        <begin position="1637"/>
        <end position="1658"/>
    </location>
</feature>
<feature type="transmembrane region" description="Helical" evidence="2">
    <location>
        <begin position="1798"/>
        <end position="1816"/>
    </location>
</feature>
<dbReference type="EMBL" id="CAMXCT010001811">
    <property type="protein sequence ID" value="CAI3993272.1"/>
    <property type="molecule type" value="Genomic_DNA"/>
</dbReference>
<keyword evidence="2" id="KW-0812">Transmembrane</keyword>
<dbReference type="Proteomes" id="UP001152797">
    <property type="component" value="Unassembled WGS sequence"/>
</dbReference>